<protein>
    <submittedName>
        <fullName evidence="1">Uncharacterized protein</fullName>
    </submittedName>
</protein>
<reference evidence="1 2" key="1">
    <citation type="submission" date="2015-12" db="EMBL/GenBank/DDBJ databases">
        <title>Bacillus cereus Group isolate.</title>
        <authorList>
            <person name="Kovac J."/>
        </authorList>
    </citation>
    <scope>NUCLEOTIDE SEQUENCE [LARGE SCALE GENOMIC DNA]</scope>
    <source>
        <strain evidence="1 2">FSL K6-0073</strain>
    </source>
</reference>
<name>A0A9X0MKH6_BACCE</name>
<organism evidence="1 2">
    <name type="scientific">Bacillus cereus</name>
    <dbReference type="NCBI Taxonomy" id="1396"/>
    <lineage>
        <taxon>Bacteria</taxon>
        <taxon>Bacillati</taxon>
        <taxon>Bacillota</taxon>
        <taxon>Bacilli</taxon>
        <taxon>Bacillales</taxon>
        <taxon>Bacillaceae</taxon>
        <taxon>Bacillus</taxon>
        <taxon>Bacillus cereus group</taxon>
    </lineage>
</organism>
<proteinExistence type="predicted"/>
<evidence type="ECO:0000313" key="1">
    <source>
        <dbReference type="EMBL" id="KXY51340.1"/>
    </source>
</evidence>
<dbReference type="Proteomes" id="UP000075476">
    <property type="component" value="Unassembled WGS sequence"/>
</dbReference>
<dbReference type="AlphaFoldDB" id="A0A9X0MKH6"/>
<evidence type="ECO:0000313" key="2">
    <source>
        <dbReference type="Proteomes" id="UP000075476"/>
    </source>
</evidence>
<accession>A0A9X0MKH6</accession>
<comment type="caution">
    <text evidence="1">The sequence shown here is derived from an EMBL/GenBank/DDBJ whole genome shotgun (WGS) entry which is preliminary data.</text>
</comment>
<gene>
    <name evidence="1" type="ORF">AT268_33205</name>
</gene>
<dbReference type="RefSeq" id="WP_061662675.1">
    <property type="nucleotide sequence ID" value="NZ_LOMO01000001.1"/>
</dbReference>
<sequence length="83" mass="9428">MKGIVLNQFYDRLEKQSGLSRATVVVLPANEAKVKMVTLDGGFKTETIEWMKILLESKTGLSNTQLSTYTEEELDSLWNKTMK</sequence>
<dbReference type="EMBL" id="LOMO01000001">
    <property type="protein sequence ID" value="KXY51340.1"/>
    <property type="molecule type" value="Genomic_DNA"/>
</dbReference>